<dbReference type="AlphaFoldDB" id="A0A0G3GAZ7"/>
<dbReference type="Pfam" id="PF06804">
    <property type="entry name" value="Lipoprotein_18"/>
    <property type="match status" value="1"/>
</dbReference>
<dbReference type="PATRIC" id="fig|106634.4.peg.2424"/>
<accession>A0A0G3GAZ7</accession>
<sequence length="388" mass="44129">MKQSAKLHRHATRTALALATGLAIAGCSTSGDRQSGPEYEMSRQMDNLEVPPDLIAPDSERAYRIPDAPGERISAREMQQDSAARQQQRQPTGATAPVRSDARVLPESTEIQLMREGSVRWLSVEVAPEDLWDRLTAFWDSQNLRLERNEPQVGVMETEWAEDRAGIPLRGTQNIFARALGNVYDANTRDQYRLRVERDNGRSAIYISHRRATEEPEGETWRWAMRPSDPELEAEMLNRLRVYLATGETPEGGTRIAETIGDRPTELHQTEHEGQPVLVTGSDFDRMWSQMGTYLDRAGLLVDEQDRNTGTFEVTYRPDMVGESERGGFFSRIFGRGGDRRENERYQIRLTDIGDGDLRIEARDIDGEPLGRRDAEFVLEQIEQQILR</sequence>
<dbReference type="RefSeq" id="WP_047251680.1">
    <property type="nucleotide sequence ID" value="NZ_CP011367.1"/>
</dbReference>
<feature type="chain" id="PRO_5002554127" evidence="2">
    <location>
        <begin position="26"/>
        <end position="388"/>
    </location>
</feature>
<feature type="region of interest" description="Disordered" evidence="1">
    <location>
        <begin position="75"/>
        <end position="101"/>
    </location>
</feature>
<evidence type="ECO:0000256" key="2">
    <source>
        <dbReference type="SAM" id="SignalP"/>
    </source>
</evidence>
<feature type="signal peptide" evidence="2">
    <location>
        <begin position="1"/>
        <end position="25"/>
    </location>
</feature>
<dbReference type="Gene3D" id="3.30.310.170">
    <property type="entry name" value="Outer membrane protein assembly factor BamC"/>
    <property type="match status" value="1"/>
</dbReference>
<evidence type="ECO:0000313" key="3">
    <source>
        <dbReference type="EMBL" id="AKJ96011.1"/>
    </source>
</evidence>
<keyword evidence="2" id="KW-0732">Signal</keyword>
<name>A0A0G3GAZ7_9GAMM</name>
<dbReference type="InterPro" id="IPR010653">
    <property type="entry name" value="NlpB/DapX"/>
</dbReference>
<dbReference type="Proteomes" id="UP000064201">
    <property type="component" value="Chromosome"/>
</dbReference>
<dbReference type="KEGG" id="tvr:TVD_11870"/>
<evidence type="ECO:0000256" key="1">
    <source>
        <dbReference type="SAM" id="MobiDB-lite"/>
    </source>
</evidence>
<evidence type="ECO:0000313" key="4">
    <source>
        <dbReference type="Proteomes" id="UP000064201"/>
    </source>
</evidence>
<feature type="compositionally biased region" description="Low complexity" evidence="1">
    <location>
        <begin position="80"/>
        <end position="90"/>
    </location>
</feature>
<dbReference type="EMBL" id="CP011367">
    <property type="protein sequence ID" value="AKJ96011.1"/>
    <property type="molecule type" value="Genomic_DNA"/>
</dbReference>
<dbReference type="PROSITE" id="PS51257">
    <property type="entry name" value="PROKAR_LIPOPROTEIN"/>
    <property type="match status" value="1"/>
</dbReference>
<organism evidence="3 4">
    <name type="scientific">Thioalkalivibrio versutus</name>
    <dbReference type="NCBI Taxonomy" id="106634"/>
    <lineage>
        <taxon>Bacteria</taxon>
        <taxon>Pseudomonadati</taxon>
        <taxon>Pseudomonadota</taxon>
        <taxon>Gammaproteobacteria</taxon>
        <taxon>Chromatiales</taxon>
        <taxon>Ectothiorhodospiraceae</taxon>
        <taxon>Thioalkalivibrio</taxon>
    </lineage>
</organism>
<dbReference type="OrthoDB" id="9772575at2"/>
<gene>
    <name evidence="3" type="ORF">TVD_11870</name>
</gene>
<dbReference type="STRING" id="106634.TVD_11870"/>
<protein>
    <submittedName>
        <fullName evidence="3">Outer membrane protein NlpB</fullName>
    </submittedName>
</protein>
<dbReference type="InterPro" id="IPR042268">
    <property type="entry name" value="BamC_C"/>
</dbReference>
<keyword evidence="4" id="KW-1185">Reference proteome</keyword>
<reference evidence="3 4" key="1">
    <citation type="submission" date="2015-04" db="EMBL/GenBank/DDBJ databases">
        <title>Complete Sequence for the Genome of the Thioalkalivibrio versutus D301.</title>
        <authorList>
            <person name="Mu T."/>
            <person name="Zhou J."/>
            <person name="Xu X."/>
        </authorList>
    </citation>
    <scope>NUCLEOTIDE SEQUENCE [LARGE SCALE GENOMIC DNA]</scope>
    <source>
        <strain evidence="3 4">D301</strain>
    </source>
</reference>
<proteinExistence type="predicted"/>